<organism evidence="1 2">
    <name type="scientific">Pseudarthrobacter siccitolerans</name>
    <dbReference type="NCBI Taxonomy" id="861266"/>
    <lineage>
        <taxon>Bacteria</taxon>
        <taxon>Bacillati</taxon>
        <taxon>Actinomycetota</taxon>
        <taxon>Actinomycetes</taxon>
        <taxon>Micrococcales</taxon>
        <taxon>Micrococcaceae</taxon>
        <taxon>Pseudarthrobacter</taxon>
    </lineage>
</organism>
<gene>
    <name evidence="1" type="ORF">ARTSIC4J27_609</name>
</gene>
<reference evidence="2" key="1">
    <citation type="journal article" date="2014" name="Genome Announc.">
        <title>Genome Sequence of Arthrobacter siccitolerans 4J27, a Xeroprotectant-Producing Desiccation-Tolerant Microorganism.</title>
        <authorList>
            <person name="Manzanera M."/>
            <person name="Santa-Cruz-Calvo L."/>
            <person name="Vilchez J.I."/>
            <person name="Garcia-Fontana C."/>
            <person name="Silva-Castro G.A."/>
            <person name="Calvo C."/>
            <person name="Gonzalez-Lopez J."/>
        </authorList>
    </citation>
    <scope>NUCLEOTIDE SEQUENCE [LARGE SCALE GENOMIC DNA]</scope>
    <source>
        <strain evidence="2">4J27</strain>
    </source>
</reference>
<dbReference type="STRING" id="861266.ARTSIC4J27_609"/>
<dbReference type="RefSeq" id="WP_050053737.1">
    <property type="nucleotide sequence ID" value="NZ_CAQI01000029.1"/>
</dbReference>
<sequence>MATIAELEATVAEREAAYYAAAEKLAPLRTVQAEQEYILNARRVAEALCAEAGVLMKGPAVIQQARESFAELKELAREVYDEALKELTRARVALWHAQAAAEEAA</sequence>
<dbReference type="Proteomes" id="UP000035722">
    <property type="component" value="Unassembled WGS sequence"/>
</dbReference>
<protein>
    <submittedName>
        <fullName evidence="1">Uncharacterized protein</fullName>
    </submittedName>
</protein>
<accession>A0A024GXJ4</accession>
<dbReference type="EMBL" id="CAQI01000029">
    <property type="protein sequence ID" value="CCQ44680.1"/>
    <property type="molecule type" value="Genomic_DNA"/>
</dbReference>
<evidence type="ECO:0000313" key="2">
    <source>
        <dbReference type="Proteomes" id="UP000035722"/>
    </source>
</evidence>
<keyword evidence="2" id="KW-1185">Reference proteome</keyword>
<dbReference type="AlphaFoldDB" id="A0A024GXJ4"/>
<proteinExistence type="predicted"/>
<name>A0A024GXJ4_9MICC</name>
<comment type="caution">
    <text evidence="1">The sequence shown here is derived from an EMBL/GenBank/DDBJ whole genome shotgun (WGS) entry which is preliminary data.</text>
</comment>
<evidence type="ECO:0000313" key="1">
    <source>
        <dbReference type="EMBL" id="CCQ44680.1"/>
    </source>
</evidence>